<gene>
    <name evidence="1" type="ORF">J3E07_001670</name>
</gene>
<evidence type="ECO:0000313" key="1">
    <source>
        <dbReference type="EMBL" id="MBP2202229.1"/>
    </source>
</evidence>
<organism evidence="1 2">
    <name type="scientific">Methanococcus voltae</name>
    <dbReference type="NCBI Taxonomy" id="2188"/>
    <lineage>
        <taxon>Archaea</taxon>
        <taxon>Methanobacteriati</taxon>
        <taxon>Methanobacteriota</taxon>
        <taxon>Methanomada group</taxon>
        <taxon>Methanococci</taxon>
        <taxon>Methanococcales</taxon>
        <taxon>Methanococcaceae</taxon>
        <taxon>Methanococcus</taxon>
    </lineage>
</organism>
<protein>
    <submittedName>
        <fullName evidence="1">Uncharacterized protein</fullName>
    </submittedName>
</protein>
<name>A0A8J7RGY3_METVO</name>
<dbReference type="AlphaFoldDB" id="A0A8J7RGY3"/>
<dbReference type="EMBL" id="JAGGMV010000010">
    <property type="protein sequence ID" value="MBP2202229.1"/>
    <property type="molecule type" value="Genomic_DNA"/>
</dbReference>
<comment type="caution">
    <text evidence="1">The sequence shown here is derived from an EMBL/GenBank/DDBJ whole genome shotgun (WGS) entry which is preliminary data.</text>
</comment>
<accession>A0A8J7RGY3</accession>
<evidence type="ECO:0000313" key="2">
    <source>
        <dbReference type="Proteomes" id="UP000740329"/>
    </source>
</evidence>
<dbReference type="Proteomes" id="UP000740329">
    <property type="component" value="Unassembled WGS sequence"/>
</dbReference>
<reference evidence="1" key="1">
    <citation type="submission" date="2021-03" db="EMBL/GenBank/DDBJ databases">
        <title>Genomic Encyclopedia of Type Strains, Phase IV (KMG-V): Genome sequencing to study the core and pangenomes of soil and plant-associated prokaryotes.</title>
        <authorList>
            <person name="Whitman W."/>
        </authorList>
    </citation>
    <scope>NUCLEOTIDE SEQUENCE</scope>
    <source>
        <strain evidence="1">C4</strain>
    </source>
</reference>
<proteinExistence type="predicted"/>
<sequence>MGLIILDFEMRYYKGHVKIILSITIITLDKCFYNNNPNIYARI</sequence>